<evidence type="ECO:0000256" key="1">
    <source>
        <dbReference type="SAM" id="MobiDB-lite"/>
    </source>
</evidence>
<dbReference type="RefSeq" id="WP_011434488.1">
    <property type="nucleotide sequence ID" value="NC_007777.1"/>
</dbReference>
<dbReference type="SUPFAM" id="SSF48208">
    <property type="entry name" value="Six-hairpin glycosidases"/>
    <property type="match status" value="1"/>
</dbReference>
<sequence>MRPVESAPVLTPEALTATATAIAVVQEPDGAIPWYPGGHTDPWDHLECAMALDLGGLVDAADAAWAWLCRNQRPDGSWATSYVGGAVKEDFADSNQCAYVATAAWHRWLATGDRAFLTRIWPVVEAALGFVVDMQSPTGQIWWARSSDGVDYPEALLTGCSSTLHSLRCGMALAALVGEVPPAWERATGALRHTLVAHPEYFAPRDRWSMDWYYPVIGGALRRSAGRSRLTSRWNDFVVDGLGIRCVADEPWVTGAETCELAIALHLVGETAAATKLVTDMQHLRHADGSYWTGWQFETATFWPAEQSTWTAAAVILAVDTLAGGVTETLFRGDGLPEGICVLDKESDEPRQGGRRLPESRTEPRTGTEVVTPAERRLPRQRPACGCRSVDAA</sequence>
<dbReference type="InterPro" id="IPR012341">
    <property type="entry name" value="6hp_glycosidase-like_sf"/>
</dbReference>
<protein>
    <recommendedName>
        <fullName evidence="4">Prenyltransferase</fullName>
    </recommendedName>
</protein>
<dbReference type="OrthoDB" id="5175804at2"/>
<dbReference type="Proteomes" id="UP000001937">
    <property type="component" value="Chromosome"/>
</dbReference>
<keyword evidence="3" id="KW-1185">Reference proteome</keyword>
<reference evidence="2 3" key="1">
    <citation type="journal article" date="2007" name="Genome Res.">
        <title>Genome characteristics of facultatively symbiotic Frankia sp. strains reflect host range and host plant biogeography.</title>
        <authorList>
            <person name="Normand P."/>
            <person name="Lapierre P."/>
            <person name="Tisa L.S."/>
            <person name="Gogarten J.P."/>
            <person name="Alloisio N."/>
            <person name="Bagnarol E."/>
            <person name="Bassi C.A."/>
            <person name="Berry A.M."/>
            <person name="Bickhart D.M."/>
            <person name="Choisne N."/>
            <person name="Couloux A."/>
            <person name="Cournoyer B."/>
            <person name="Cruveiller S."/>
            <person name="Daubin V."/>
            <person name="Demange N."/>
            <person name="Francino M.P."/>
            <person name="Goltsman E."/>
            <person name="Huang Y."/>
            <person name="Kopp O.R."/>
            <person name="Labarre L."/>
            <person name="Lapidus A."/>
            <person name="Lavire C."/>
            <person name="Marechal J."/>
            <person name="Martinez M."/>
            <person name="Mastronunzio J.E."/>
            <person name="Mullin B.C."/>
            <person name="Niemann J."/>
            <person name="Pujic P."/>
            <person name="Rawnsley T."/>
            <person name="Rouy Z."/>
            <person name="Schenowitz C."/>
            <person name="Sellstedt A."/>
            <person name="Tavares F."/>
            <person name="Tomkins J.P."/>
            <person name="Vallenet D."/>
            <person name="Valverde C."/>
            <person name="Wall L.G."/>
            <person name="Wang Y."/>
            <person name="Medigue C."/>
            <person name="Benson D.R."/>
        </authorList>
    </citation>
    <scope>NUCLEOTIDE SEQUENCE [LARGE SCALE GENOMIC DNA]</scope>
    <source>
        <strain evidence="3">DSM 45818 / CECT 9043 / CcI3</strain>
    </source>
</reference>
<proteinExistence type="predicted"/>
<name>Q2JH36_FRACC</name>
<gene>
    <name evidence="2" type="ordered locus">Francci3_0012</name>
</gene>
<evidence type="ECO:0000313" key="2">
    <source>
        <dbReference type="EMBL" id="ABD09406.1"/>
    </source>
</evidence>
<feature type="region of interest" description="Disordered" evidence="1">
    <location>
        <begin position="345"/>
        <end position="393"/>
    </location>
</feature>
<organism evidence="2 3">
    <name type="scientific">Frankia casuarinae (strain DSM 45818 / CECT 9043 / HFP020203 / CcI3)</name>
    <dbReference type="NCBI Taxonomy" id="106370"/>
    <lineage>
        <taxon>Bacteria</taxon>
        <taxon>Bacillati</taxon>
        <taxon>Actinomycetota</taxon>
        <taxon>Actinomycetes</taxon>
        <taxon>Frankiales</taxon>
        <taxon>Frankiaceae</taxon>
        <taxon>Frankia</taxon>
    </lineage>
</organism>
<dbReference type="AlphaFoldDB" id="Q2JH36"/>
<evidence type="ECO:0000313" key="3">
    <source>
        <dbReference type="Proteomes" id="UP000001937"/>
    </source>
</evidence>
<accession>Q2JH36</accession>
<dbReference type="STRING" id="106370.Francci3_0012"/>
<dbReference type="eggNOG" id="COG3387">
    <property type="taxonomic scope" value="Bacteria"/>
</dbReference>
<dbReference type="InterPro" id="IPR008928">
    <property type="entry name" value="6-hairpin_glycosidase_sf"/>
</dbReference>
<dbReference type="Gene3D" id="1.50.10.10">
    <property type="match status" value="1"/>
</dbReference>
<feature type="compositionally biased region" description="Basic and acidic residues" evidence="1">
    <location>
        <begin position="345"/>
        <end position="366"/>
    </location>
</feature>
<dbReference type="EMBL" id="CP000249">
    <property type="protein sequence ID" value="ABD09406.1"/>
    <property type="molecule type" value="Genomic_DNA"/>
</dbReference>
<evidence type="ECO:0008006" key="4">
    <source>
        <dbReference type="Google" id="ProtNLM"/>
    </source>
</evidence>
<dbReference type="HOGENOM" id="CLU_764792_0_0_11"/>
<dbReference type="KEGG" id="fra:Francci3_0012"/>
<dbReference type="GO" id="GO:0005975">
    <property type="term" value="P:carbohydrate metabolic process"/>
    <property type="evidence" value="ECO:0007669"/>
    <property type="project" value="InterPro"/>
</dbReference>